<feature type="domain" description="Lipase" evidence="6">
    <location>
        <begin position="48"/>
        <end position="341"/>
    </location>
</feature>
<dbReference type="SUPFAM" id="SSF53474">
    <property type="entry name" value="alpha/beta-Hydrolases"/>
    <property type="match status" value="1"/>
</dbReference>
<reference evidence="8" key="2">
    <citation type="submission" date="2025-08" db="UniProtKB">
        <authorList>
            <consortium name="RefSeq"/>
        </authorList>
    </citation>
    <scope>IDENTIFICATION</scope>
    <source>
        <tissue evidence="8">Whole sample</tissue>
    </source>
</reference>
<dbReference type="PRINTS" id="PR00821">
    <property type="entry name" value="TAGLIPASE"/>
</dbReference>
<dbReference type="GeneID" id="111110565"/>
<evidence type="ECO:0000256" key="3">
    <source>
        <dbReference type="ARBA" id="ARBA00022525"/>
    </source>
</evidence>
<dbReference type="InterPro" id="IPR033906">
    <property type="entry name" value="Lipase_N"/>
</dbReference>
<dbReference type="GO" id="GO:0005615">
    <property type="term" value="C:extracellular space"/>
    <property type="evidence" value="ECO:0007669"/>
    <property type="project" value="TreeGrafter"/>
</dbReference>
<sequence>MWYGKFWWAYSALRLLFPDVCYHNDDVGCYNKEEPFEHFDVLPNSPGPLGMGVLFQLYTRQNEERPELLNNALKSTDWSSVYFDPSLKTTFLIHGFNDNGKTPWILRMKNEILKKENLNVVIVDWETGAKHMNYMIAASNTRTVGAYLGRLLTTLVKDLSKVHIVGHSLGAQVAGFAGAWTKGEVNRITGLDPAGPLFDKYHTAARLDASDAIFVDVIHTDTEGDFNLGLGMTSLCGDVDFFPNGGETQPGCNKSVLTIADNIVRLRVEELHQLFPCSHERSIHLFTESILSECKFNFCPCTKEDFLNDICSTSNCTHMGYDVDVNARGTYFGNTNARAPYCIAEKSTPSLTELGVFNTTSSVSEEAVQFNVTVEIPSAKNFSSTL</sequence>
<keyword evidence="3" id="KW-0964">Secreted</keyword>
<dbReference type="Gene3D" id="3.40.50.1820">
    <property type="entry name" value="alpha/beta hydrolase"/>
    <property type="match status" value="1"/>
</dbReference>
<dbReference type="RefSeq" id="XP_022302830.1">
    <property type="nucleotide sequence ID" value="XM_022447122.1"/>
</dbReference>
<dbReference type="CDD" id="cd00707">
    <property type="entry name" value="Pancreat_lipase_like"/>
    <property type="match status" value="1"/>
</dbReference>
<comment type="subcellular location">
    <subcellularLocation>
        <location evidence="1">Secreted</location>
    </subcellularLocation>
</comment>
<evidence type="ECO:0000256" key="4">
    <source>
        <dbReference type="RuleBase" id="RU004262"/>
    </source>
</evidence>
<evidence type="ECO:0000259" key="6">
    <source>
        <dbReference type="Pfam" id="PF00151"/>
    </source>
</evidence>
<evidence type="ECO:0000313" key="7">
    <source>
        <dbReference type="Proteomes" id="UP000694844"/>
    </source>
</evidence>
<keyword evidence="7" id="KW-1185">Reference proteome</keyword>
<name>A0A8B8BHI1_CRAVI</name>
<dbReference type="Pfam" id="PF00151">
    <property type="entry name" value="Lipase"/>
    <property type="match status" value="1"/>
</dbReference>
<reference evidence="7" key="1">
    <citation type="submission" date="2024-06" db="UniProtKB">
        <authorList>
            <consortium name="RefSeq"/>
        </authorList>
    </citation>
    <scope>NUCLEOTIDE SEQUENCE [LARGE SCALE GENOMIC DNA]</scope>
</reference>
<feature type="signal peptide" evidence="5">
    <location>
        <begin position="1"/>
        <end position="23"/>
    </location>
</feature>
<dbReference type="InterPro" id="IPR013818">
    <property type="entry name" value="Lipase"/>
</dbReference>
<organism evidence="7 8">
    <name type="scientific">Crassostrea virginica</name>
    <name type="common">Eastern oyster</name>
    <dbReference type="NCBI Taxonomy" id="6565"/>
    <lineage>
        <taxon>Eukaryota</taxon>
        <taxon>Metazoa</taxon>
        <taxon>Spiralia</taxon>
        <taxon>Lophotrochozoa</taxon>
        <taxon>Mollusca</taxon>
        <taxon>Bivalvia</taxon>
        <taxon>Autobranchia</taxon>
        <taxon>Pteriomorphia</taxon>
        <taxon>Ostreida</taxon>
        <taxon>Ostreoidea</taxon>
        <taxon>Ostreidae</taxon>
        <taxon>Crassostrea</taxon>
    </lineage>
</organism>
<dbReference type="PANTHER" id="PTHR11610">
    <property type="entry name" value="LIPASE"/>
    <property type="match status" value="1"/>
</dbReference>
<dbReference type="KEGG" id="cvn:111110565"/>
<comment type="similarity">
    <text evidence="2 4">Belongs to the AB hydrolase superfamily. Lipase family.</text>
</comment>
<dbReference type="AlphaFoldDB" id="A0A8B8BHI1"/>
<protein>
    <submittedName>
        <fullName evidence="8">Inactive pancreatic lipase-related protein 1-like</fullName>
    </submittedName>
</protein>
<accession>A0A8B8BHI1</accession>
<dbReference type="GO" id="GO:0016298">
    <property type="term" value="F:lipase activity"/>
    <property type="evidence" value="ECO:0007669"/>
    <property type="project" value="InterPro"/>
</dbReference>
<keyword evidence="5" id="KW-0732">Signal</keyword>
<dbReference type="GO" id="GO:0016042">
    <property type="term" value="P:lipid catabolic process"/>
    <property type="evidence" value="ECO:0007669"/>
    <property type="project" value="TreeGrafter"/>
</dbReference>
<dbReference type="OrthoDB" id="199913at2759"/>
<dbReference type="InterPro" id="IPR000734">
    <property type="entry name" value="TAG_lipase"/>
</dbReference>
<gene>
    <name evidence="8" type="primary">LOC111110565</name>
</gene>
<evidence type="ECO:0000256" key="1">
    <source>
        <dbReference type="ARBA" id="ARBA00004613"/>
    </source>
</evidence>
<evidence type="ECO:0000256" key="5">
    <source>
        <dbReference type="SAM" id="SignalP"/>
    </source>
</evidence>
<dbReference type="InterPro" id="IPR029058">
    <property type="entry name" value="AB_hydrolase_fold"/>
</dbReference>
<dbReference type="Proteomes" id="UP000694844">
    <property type="component" value="Chromosome 1"/>
</dbReference>
<evidence type="ECO:0000256" key="2">
    <source>
        <dbReference type="ARBA" id="ARBA00010701"/>
    </source>
</evidence>
<proteinExistence type="inferred from homology"/>
<evidence type="ECO:0000313" key="8">
    <source>
        <dbReference type="RefSeq" id="XP_022302830.1"/>
    </source>
</evidence>
<feature type="chain" id="PRO_5033995481" evidence="5">
    <location>
        <begin position="24"/>
        <end position="386"/>
    </location>
</feature>